<reference evidence="2 3" key="1">
    <citation type="journal article" date="2019" name="Int. J. Syst. Evol. Microbiol.">
        <title>The Global Catalogue of Microorganisms (GCM) 10K type strain sequencing project: providing services to taxonomists for standard genome sequencing and annotation.</title>
        <authorList>
            <consortium name="The Broad Institute Genomics Platform"/>
            <consortium name="The Broad Institute Genome Sequencing Center for Infectious Disease"/>
            <person name="Wu L."/>
            <person name="Ma J."/>
        </authorList>
    </citation>
    <scope>NUCLEOTIDE SEQUENCE [LARGE SCALE GENOMIC DNA]</scope>
    <source>
        <strain evidence="2 3">JCM 3325</strain>
    </source>
</reference>
<name>A0ABN3JXY8_9ACTN</name>
<evidence type="ECO:0000313" key="3">
    <source>
        <dbReference type="Proteomes" id="UP001501231"/>
    </source>
</evidence>
<feature type="transmembrane region" description="Helical" evidence="1">
    <location>
        <begin position="339"/>
        <end position="357"/>
    </location>
</feature>
<proteinExistence type="predicted"/>
<protein>
    <submittedName>
        <fullName evidence="2">ABC transporter permease</fullName>
    </submittedName>
</protein>
<evidence type="ECO:0000313" key="2">
    <source>
        <dbReference type="EMBL" id="GAA2443731.1"/>
    </source>
</evidence>
<feature type="transmembrane region" description="Helical" evidence="1">
    <location>
        <begin position="58"/>
        <end position="81"/>
    </location>
</feature>
<feature type="transmembrane region" description="Helical" evidence="1">
    <location>
        <begin position="180"/>
        <end position="199"/>
    </location>
</feature>
<sequence length="532" mass="55824">MLRTIGGTALGDFRDRVRRPAYAITLLAAIGLGYLAMPDTGSRLVIMYIGEHRGVYNSAYAGTVTALASALWLTLGGFYVVRNAVDRDDRTGVGRLLAATPLRTSAYLAAKLLSNTMVLGSMVAVLAGTAVVMQLARGEDRGIDPIALLTPFAVIALPLVAPTAAAALLSETVPVLRSGVGGIAWFFVWMAGTIGSLSARAPFDLLGARHISRSLRDAKAGHGIGSPGDSFSLGLTEVPEPLKTFAWEGFPLSPAFIVGRAVLVLAAVAVALLPVAWFGRFDPARGRLRKAPEQAPQTEHVPASASGFRGLPSTAPTRGGTFGRLLVGELSLILRDAPIWWWLVAAGLAVAGLAGPLDAVSSVLLPLAWVWPVLLWSRLGTRHHRDGVDGLIAAYPATYRRVLAEWTAGFAVTALLGLTPLARMAATADWAGTGAWLGGALLIPSLSLAAGTLSRTPKLFQAVYPPLWYGVFNGLAALDFMGAVRTDGQLAGPSPLAIGVLAALLLTLALLTGPAHRHAGNLRRTRLRPRPN</sequence>
<keyword evidence="1" id="KW-0472">Membrane</keyword>
<dbReference type="EMBL" id="BAAARW010000027">
    <property type="protein sequence ID" value="GAA2443731.1"/>
    <property type="molecule type" value="Genomic_DNA"/>
</dbReference>
<dbReference type="Proteomes" id="UP001501231">
    <property type="component" value="Unassembled WGS sequence"/>
</dbReference>
<keyword evidence="1" id="KW-0812">Transmembrane</keyword>
<feature type="transmembrane region" description="Helical" evidence="1">
    <location>
        <begin position="402"/>
        <end position="422"/>
    </location>
</feature>
<feature type="transmembrane region" description="Helical" evidence="1">
    <location>
        <begin position="257"/>
        <end position="279"/>
    </location>
</feature>
<evidence type="ECO:0000256" key="1">
    <source>
        <dbReference type="SAM" id="Phobius"/>
    </source>
</evidence>
<keyword evidence="3" id="KW-1185">Reference proteome</keyword>
<feature type="transmembrane region" description="Helical" evidence="1">
    <location>
        <begin position="21"/>
        <end position="38"/>
    </location>
</feature>
<accession>A0ABN3JXY8</accession>
<feature type="transmembrane region" description="Helical" evidence="1">
    <location>
        <begin position="148"/>
        <end position="168"/>
    </location>
</feature>
<feature type="transmembrane region" description="Helical" evidence="1">
    <location>
        <begin position="496"/>
        <end position="516"/>
    </location>
</feature>
<dbReference type="RefSeq" id="WP_344594926.1">
    <property type="nucleotide sequence ID" value="NZ_BAAARW010000027.1"/>
</dbReference>
<feature type="transmembrane region" description="Helical" evidence="1">
    <location>
        <begin position="363"/>
        <end position="381"/>
    </location>
</feature>
<organism evidence="2 3">
    <name type="scientific">Actinomadura vinacea</name>
    <dbReference type="NCBI Taxonomy" id="115336"/>
    <lineage>
        <taxon>Bacteria</taxon>
        <taxon>Bacillati</taxon>
        <taxon>Actinomycetota</taxon>
        <taxon>Actinomycetes</taxon>
        <taxon>Streptosporangiales</taxon>
        <taxon>Thermomonosporaceae</taxon>
        <taxon>Actinomadura</taxon>
    </lineage>
</organism>
<keyword evidence="1" id="KW-1133">Transmembrane helix</keyword>
<feature type="transmembrane region" description="Helical" evidence="1">
    <location>
        <begin position="466"/>
        <end position="484"/>
    </location>
</feature>
<gene>
    <name evidence="2" type="ORF">GCM10010191_70440</name>
</gene>
<feature type="transmembrane region" description="Helical" evidence="1">
    <location>
        <begin position="434"/>
        <end position="454"/>
    </location>
</feature>
<feature type="transmembrane region" description="Helical" evidence="1">
    <location>
        <begin position="112"/>
        <end position="136"/>
    </location>
</feature>
<comment type="caution">
    <text evidence="2">The sequence shown here is derived from an EMBL/GenBank/DDBJ whole genome shotgun (WGS) entry which is preliminary data.</text>
</comment>